<dbReference type="NCBIfam" id="NF004231">
    <property type="entry name" value="PRK05679.1"/>
    <property type="match status" value="1"/>
</dbReference>
<dbReference type="PANTHER" id="PTHR10851">
    <property type="entry name" value="PYRIDOXINE-5-PHOSPHATE OXIDASE"/>
    <property type="match status" value="1"/>
</dbReference>
<dbReference type="SUPFAM" id="SSF50475">
    <property type="entry name" value="FMN-binding split barrel"/>
    <property type="match status" value="1"/>
</dbReference>
<dbReference type="InterPro" id="IPR012349">
    <property type="entry name" value="Split_barrel_FMN-bd"/>
</dbReference>
<dbReference type="PATRIC" id="fig|45065.4.peg.221"/>
<accession>A0A0W0U8X0</accession>
<dbReference type="RefSeq" id="WP_058387051.1">
    <property type="nucleotide sequence ID" value="NZ_CAAAHN010000015.1"/>
</dbReference>
<sequence>MNNPISTLIAWIEEERQRGAPDPQHAILSTTTSNAAPHGRVVSIREIDEAGFIFFTKKGSRKEQEITENPLISLTFWFELYEREVMIDGQAQALSTKQNQIYWQTKTPDSQIKFCSYSQSGSNRIENRDQLEENRTNLKEEYGTKPLPMPERYCGFKIIPFRMVFYTHKEDAFSDVSEFILIDRTWRKSWLSP</sequence>
<feature type="binding site" evidence="4">
    <location>
        <begin position="55"/>
        <end position="56"/>
    </location>
    <ligand>
        <name>FMN</name>
        <dbReference type="ChEBI" id="CHEBI:58210"/>
    </ligand>
</feature>
<dbReference type="Gene3D" id="2.30.110.10">
    <property type="entry name" value="Electron Transport, Fmn-binding Protein, Chain A"/>
    <property type="match status" value="1"/>
</dbReference>
<proteinExistence type="predicted"/>
<evidence type="ECO:0000256" key="4">
    <source>
        <dbReference type="PIRSR" id="PIRSR000190-2"/>
    </source>
</evidence>
<keyword evidence="3" id="KW-0560">Oxidoreductase</keyword>
<dbReference type="PIRSF" id="PIRSF000190">
    <property type="entry name" value="Pyd_amn-ph_oxd"/>
    <property type="match status" value="1"/>
</dbReference>
<feature type="binding site" evidence="4">
    <location>
        <position position="61"/>
    </location>
    <ligand>
        <name>FMN</name>
        <dbReference type="ChEBI" id="CHEBI:58210"/>
    </ligand>
</feature>
<keyword evidence="1" id="KW-0285">Flavoprotein</keyword>
<dbReference type="STRING" id="45065.Lgee_0205"/>
<dbReference type="AlphaFoldDB" id="A0A0W0U8X0"/>
<reference evidence="6 7" key="1">
    <citation type="submission" date="2015-11" db="EMBL/GenBank/DDBJ databases">
        <title>Genomic analysis of 38 Legionella species identifies large and diverse effector repertoires.</title>
        <authorList>
            <person name="Burstein D."/>
            <person name="Amaro F."/>
            <person name="Zusman T."/>
            <person name="Lifshitz Z."/>
            <person name="Cohen O."/>
            <person name="Gilbert J.A."/>
            <person name="Pupko T."/>
            <person name="Shuman H.A."/>
            <person name="Segal G."/>
        </authorList>
    </citation>
    <scope>NUCLEOTIDE SEQUENCE [LARGE SCALE GENOMIC DNA]</scope>
    <source>
        <strain evidence="6 7">ATCC 49504</strain>
    </source>
</reference>
<protein>
    <submittedName>
        <fullName evidence="6">Pyridoxamine 5'-phosphate oxidase</fullName>
    </submittedName>
</protein>
<evidence type="ECO:0000256" key="1">
    <source>
        <dbReference type="ARBA" id="ARBA00022630"/>
    </source>
</evidence>
<evidence type="ECO:0000313" key="6">
    <source>
        <dbReference type="EMBL" id="KTD04452.1"/>
    </source>
</evidence>
<dbReference type="PANTHER" id="PTHR10851:SF0">
    <property type="entry name" value="PYRIDOXINE-5'-PHOSPHATE OXIDASE"/>
    <property type="match status" value="1"/>
</dbReference>
<dbReference type="EMBL" id="LNYC01000004">
    <property type="protein sequence ID" value="KTD04452.1"/>
    <property type="molecule type" value="Genomic_DNA"/>
</dbReference>
<evidence type="ECO:0000256" key="2">
    <source>
        <dbReference type="ARBA" id="ARBA00022643"/>
    </source>
</evidence>
<comment type="caution">
    <text evidence="6">The sequence shown here is derived from an EMBL/GenBank/DDBJ whole genome shotgun (WGS) entry which is preliminary data.</text>
</comment>
<dbReference type="Proteomes" id="UP000054785">
    <property type="component" value="Unassembled WGS sequence"/>
</dbReference>
<dbReference type="GO" id="GO:0008615">
    <property type="term" value="P:pyridoxine biosynthetic process"/>
    <property type="evidence" value="ECO:0007669"/>
    <property type="project" value="InterPro"/>
</dbReference>
<keyword evidence="2 4" id="KW-0288">FMN</keyword>
<evidence type="ECO:0000256" key="3">
    <source>
        <dbReference type="ARBA" id="ARBA00023002"/>
    </source>
</evidence>
<name>A0A0W0U8X0_9GAMM</name>
<dbReference type="Pfam" id="PF01243">
    <property type="entry name" value="PNPOx_N"/>
    <property type="match status" value="1"/>
</dbReference>
<dbReference type="InterPro" id="IPR000659">
    <property type="entry name" value="Pyridox_Oxase"/>
</dbReference>
<feature type="binding site" evidence="4">
    <location>
        <position position="62"/>
    </location>
    <ligand>
        <name>FMN</name>
        <dbReference type="ChEBI" id="CHEBI:58210"/>
    </ligand>
</feature>
<evidence type="ECO:0000259" key="5">
    <source>
        <dbReference type="Pfam" id="PF01243"/>
    </source>
</evidence>
<dbReference type="InterPro" id="IPR011576">
    <property type="entry name" value="Pyridox_Oxase_N"/>
</dbReference>
<feature type="domain" description="Pyridoxamine 5'-phosphate oxidase N-terminal" evidence="5">
    <location>
        <begin position="13"/>
        <end position="103"/>
    </location>
</feature>
<dbReference type="GO" id="GO:0004733">
    <property type="term" value="F:pyridoxamine phosphate oxidase activity"/>
    <property type="evidence" value="ECO:0007669"/>
    <property type="project" value="InterPro"/>
</dbReference>
<keyword evidence="7" id="KW-1185">Reference proteome</keyword>
<comment type="cofactor">
    <cofactor evidence="4">
        <name>FMN</name>
        <dbReference type="ChEBI" id="CHEBI:58210"/>
    </cofactor>
    <text evidence="4">Binds 1 FMN per subunit.</text>
</comment>
<gene>
    <name evidence="6" type="ORF">Lgee_0205</name>
</gene>
<evidence type="ECO:0000313" key="7">
    <source>
        <dbReference type="Proteomes" id="UP000054785"/>
    </source>
</evidence>
<dbReference type="GO" id="GO:0010181">
    <property type="term" value="F:FMN binding"/>
    <property type="evidence" value="ECO:0007669"/>
    <property type="project" value="InterPro"/>
</dbReference>
<organism evidence="6 7">
    <name type="scientific">Legionella geestiana</name>
    <dbReference type="NCBI Taxonomy" id="45065"/>
    <lineage>
        <taxon>Bacteria</taxon>
        <taxon>Pseudomonadati</taxon>
        <taxon>Pseudomonadota</taxon>
        <taxon>Gammaproteobacteria</taxon>
        <taxon>Legionellales</taxon>
        <taxon>Legionellaceae</taxon>
        <taxon>Legionella</taxon>
    </lineage>
</organism>